<organism evidence="2 3">
    <name type="scientific">Phytophthora fragariae</name>
    <dbReference type="NCBI Taxonomy" id="53985"/>
    <lineage>
        <taxon>Eukaryota</taxon>
        <taxon>Sar</taxon>
        <taxon>Stramenopiles</taxon>
        <taxon>Oomycota</taxon>
        <taxon>Peronosporomycetes</taxon>
        <taxon>Peronosporales</taxon>
        <taxon>Peronosporaceae</taxon>
        <taxon>Phytophthora</taxon>
    </lineage>
</organism>
<evidence type="ECO:0000313" key="3">
    <source>
        <dbReference type="Proteomes" id="UP000486351"/>
    </source>
</evidence>
<gene>
    <name evidence="2" type="ORF">PF008_g3320</name>
</gene>
<evidence type="ECO:0000313" key="2">
    <source>
        <dbReference type="EMBL" id="KAE9357101.1"/>
    </source>
</evidence>
<accession>A0A6G0SGC4</accession>
<keyword evidence="1" id="KW-0472">Membrane</keyword>
<protein>
    <submittedName>
        <fullName evidence="2">Uncharacterized protein</fullName>
    </submittedName>
</protein>
<proteinExistence type="predicted"/>
<sequence>MSSSSGVCPCSFKRFSPSLTTAFIVLIADCLALRAFLLAPGAVLTFVRNSCPPSLLGSLSRATTGQSAL</sequence>
<feature type="transmembrane region" description="Helical" evidence="1">
    <location>
        <begin position="22"/>
        <end position="47"/>
    </location>
</feature>
<dbReference type="Proteomes" id="UP000486351">
    <property type="component" value="Unassembled WGS sequence"/>
</dbReference>
<dbReference type="EMBL" id="QXFY01000100">
    <property type="protein sequence ID" value="KAE9357101.1"/>
    <property type="molecule type" value="Genomic_DNA"/>
</dbReference>
<reference evidence="2 3" key="1">
    <citation type="submission" date="2018-09" db="EMBL/GenBank/DDBJ databases">
        <title>Genomic investigation of the strawberry pathogen Phytophthora fragariae indicates pathogenicity is determined by transcriptional variation in three key races.</title>
        <authorList>
            <person name="Adams T.M."/>
            <person name="Armitage A.D."/>
            <person name="Sobczyk M.K."/>
            <person name="Bates H.J."/>
            <person name="Dunwell J.M."/>
            <person name="Nellist C.F."/>
            <person name="Harrison R.J."/>
        </authorList>
    </citation>
    <scope>NUCLEOTIDE SEQUENCE [LARGE SCALE GENOMIC DNA]</scope>
    <source>
        <strain evidence="2 3">NOV-77</strain>
    </source>
</reference>
<comment type="caution">
    <text evidence="2">The sequence shown here is derived from an EMBL/GenBank/DDBJ whole genome shotgun (WGS) entry which is preliminary data.</text>
</comment>
<dbReference type="AlphaFoldDB" id="A0A6G0SGC4"/>
<name>A0A6G0SGC4_9STRA</name>
<keyword evidence="1" id="KW-1133">Transmembrane helix</keyword>
<evidence type="ECO:0000256" key="1">
    <source>
        <dbReference type="SAM" id="Phobius"/>
    </source>
</evidence>
<keyword evidence="1" id="KW-0812">Transmembrane</keyword>